<reference evidence="1" key="2">
    <citation type="submission" date="2020-07" db="EMBL/GenBank/DDBJ databases">
        <authorList>
            <person name="Vera ALvarez R."/>
            <person name="Arias-Moreno D.M."/>
            <person name="Jimenez-Jacinto V."/>
            <person name="Jimenez-Bremont J.F."/>
            <person name="Swaminathan K."/>
            <person name="Moose S.P."/>
            <person name="Guerrero-Gonzalez M.L."/>
            <person name="Marino-Ramirez L."/>
            <person name="Landsman D."/>
            <person name="Rodriguez-Kessler M."/>
            <person name="Delgado-Sanchez P."/>
        </authorList>
    </citation>
    <scope>NUCLEOTIDE SEQUENCE</scope>
    <source>
        <tissue evidence="1">Cladode</tissue>
    </source>
</reference>
<sequence length="146" mass="16231">MLYPEWNKCLARVSRGMYSATSSLSSPSQQYPIKFASLWCLNFPTAQASSANCLRSGQASLVNFLTAIQWLFLRRRGAFSPLSDTMNSELKSLVAALRSANENSAKAGTPQMAELVAENGGFWWLGVGELFWWCFSTSRGKWVSED</sequence>
<reference evidence="1" key="1">
    <citation type="journal article" date="2013" name="J. Plant Res.">
        <title>Effect of fungi and light on seed germination of three Opuntia species from semiarid lands of central Mexico.</title>
        <authorList>
            <person name="Delgado-Sanchez P."/>
            <person name="Jimenez-Bremont J.F."/>
            <person name="Guerrero-Gonzalez Mde L."/>
            <person name="Flores J."/>
        </authorList>
    </citation>
    <scope>NUCLEOTIDE SEQUENCE</scope>
    <source>
        <tissue evidence="1">Cladode</tissue>
    </source>
</reference>
<protein>
    <submittedName>
        <fullName evidence="1">Uncharacterized protein</fullName>
    </submittedName>
</protein>
<name>A0A7C9CTF2_OPUST</name>
<organism evidence="1">
    <name type="scientific">Opuntia streptacantha</name>
    <name type="common">Prickly pear cactus</name>
    <name type="synonym">Opuntia cardona</name>
    <dbReference type="NCBI Taxonomy" id="393608"/>
    <lineage>
        <taxon>Eukaryota</taxon>
        <taxon>Viridiplantae</taxon>
        <taxon>Streptophyta</taxon>
        <taxon>Embryophyta</taxon>
        <taxon>Tracheophyta</taxon>
        <taxon>Spermatophyta</taxon>
        <taxon>Magnoliopsida</taxon>
        <taxon>eudicotyledons</taxon>
        <taxon>Gunneridae</taxon>
        <taxon>Pentapetalae</taxon>
        <taxon>Caryophyllales</taxon>
        <taxon>Cactineae</taxon>
        <taxon>Cactaceae</taxon>
        <taxon>Opuntioideae</taxon>
        <taxon>Opuntia</taxon>
    </lineage>
</organism>
<accession>A0A7C9CTF2</accession>
<proteinExistence type="predicted"/>
<dbReference type="EMBL" id="GISG01050921">
    <property type="protein sequence ID" value="MBA4625222.1"/>
    <property type="molecule type" value="Transcribed_RNA"/>
</dbReference>
<evidence type="ECO:0000313" key="1">
    <source>
        <dbReference type="EMBL" id="MBA4625222.1"/>
    </source>
</evidence>
<dbReference type="AlphaFoldDB" id="A0A7C9CTF2"/>